<reference evidence="15 16" key="1">
    <citation type="submission" date="2018-03" db="EMBL/GenBank/DDBJ databases">
        <title>Genome sequence of Paenibacillus elgii strain AC13 an antimicrobial compound producing bacteria.</title>
        <authorList>
            <person name="Kurokawa A.S."/>
            <person name="Araujo J.F."/>
            <person name="Costa R.A."/>
            <person name="Ortega D.B."/>
            <person name="Pires A.S."/>
            <person name="Pappas G.J.Jr."/>
            <person name="Franco O.L."/>
            <person name="Barreto C."/>
            <person name="Magalhaes B.S."/>
            <person name="Kruger R.H."/>
        </authorList>
    </citation>
    <scope>NUCLEOTIDE SEQUENCE [LARGE SCALE GENOMIC DNA]</scope>
    <source>
        <strain evidence="15 16">AC13</strain>
    </source>
</reference>
<evidence type="ECO:0000256" key="4">
    <source>
        <dbReference type="ARBA" id="ARBA00022679"/>
    </source>
</evidence>
<evidence type="ECO:0000313" key="16">
    <source>
        <dbReference type="Proteomes" id="UP000244184"/>
    </source>
</evidence>
<dbReference type="EMBL" id="PYHP01000072">
    <property type="protein sequence ID" value="PUA36166.1"/>
    <property type="molecule type" value="Genomic_DNA"/>
</dbReference>
<protein>
    <recommendedName>
        <fullName evidence="17">Sensor histidine kinase</fullName>
    </recommendedName>
</protein>
<accession>A0A2T6FW74</accession>
<dbReference type="Pfam" id="PF06580">
    <property type="entry name" value="His_kinase"/>
    <property type="match status" value="1"/>
</dbReference>
<dbReference type="GO" id="GO:0005524">
    <property type="term" value="F:ATP binding"/>
    <property type="evidence" value="ECO:0007669"/>
    <property type="project" value="UniProtKB-KW"/>
</dbReference>
<evidence type="ECO:0000256" key="12">
    <source>
        <dbReference type="SAM" id="Phobius"/>
    </source>
</evidence>
<comment type="caution">
    <text evidence="15">The sequence shown here is derived from an EMBL/GenBank/DDBJ whole genome shotgun (WGS) entry which is preliminary data.</text>
</comment>
<keyword evidence="5 12" id="KW-0812">Transmembrane</keyword>
<keyword evidence="10" id="KW-0902">Two-component regulatory system</keyword>
<proteinExistence type="predicted"/>
<gene>
    <name evidence="15" type="ORF">C8Z91_27375</name>
</gene>
<dbReference type="GO" id="GO:0000155">
    <property type="term" value="F:phosphorelay sensor kinase activity"/>
    <property type="evidence" value="ECO:0007669"/>
    <property type="project" value="InterPro"/>
</dbReference>
<dbReference type="InterPro" id="IPR036890">
    <property type="entry name" value="HATPase_C_sf"/>
</dbReference>
<feature type="domain" description="Signal transduction histidine kinase internal region" evidence="14">
    <location>
        <begin position="417"/>
        <end position="495"/>
    </location>
</feature>
<keyword evidence="11 12" id="KW-0472">Membrane</keyword>
<keyword evidence="9 12" id="KW-1133">Transmembrane helix</keyword>
<evidence type="ECO:0000256" key="11">
    <source>
        <dbReference type="ARBA" id="ARBA00023136"/>
    </source>
</evidence>
<dbReference type="GO" id="GO:0005886">
    <property type="term" value="C:plasma membrane"/>
    <property type="evidence" value="ECO:0007669"/>
    <property type="project" value="UniProtKB-SubCell"/>
</dbReference>
<keyword evidence="6" id="KW-0547">Nucleotide-binding</keyword>
<feature type="transmembrane region" description="Helical" evidence="12">
    <location>
        <begin position="45"/>
        <end position="66"/>
    </location>
</feature>
<dbReference type="PANTHER" id="PTHR34220">
    <property type="entry name" value="SENSOR HISTIDINE KINASE YPDA"/>
    <property type="match status" value="1"/>
</dbReference>
<name>A0A2T6FW74_9BACL</name>
<keyword evidence="7" id="KW-0418">Kinase</keyword>
<evidence type="ECO:0008006" key="17">
    <source>
        <dbReference type="Google" id="ProtNLM"/>
    </source>
</evidence>
<organism evidence="15 16">
    <name type="scientific">Paenibacillus elgii</name>
    <dbReference type="NCBI Taxonomy" id="189691"/>
    <lineage>
        <taxon>Bacteria</taxon>
        <taxon>Bacillati</taxon>
        <taxon>Bacillota</taxon>
        <taxon>Bacilli</taxon>
        <taxon>Bacillales</taxon>
        <taxon>Paenibacillaceae</taxon>
        <taxon>Paenibacillus</taxon>
    </lineage>
</organism>
<dbReference type="PANTHER" id="PTHR34220:SF11">
    <property type="entry name" value="SENSOR PROTEIN KINASE HPTS"/>
    <property type="match status" value="1"/>
</dbReference>
<evidence type="ECO:0000256" key="5">
    <source>
        <dbReference type="ARBA" id="ARBA00022692"/>
    </source>
</evidence>
<evidence type="ECO:0000313" key="15">
    <source>
        <dbReference type="EMBL" id="PUA36166.1"/>
    </source>
</evidence>
<evidence type="ECO:0000256" key="10">
    <source>
        <dbReference type="ARBA" id="ARBA00023012"/>
    </source>
</evidence>
<evidence type="ECO:0000256" key="3">
    <source>
        <dbReference type="ARBA" id="ARBA00022553"/>
    </source>
</evidence>
<evidence type="ECO:0000256" key="9">
    <source>
        <dbReference type="ARBA" id="ARBA00022989"/>
    </source>
</evidence>
<evidence type="ECO:0000256" key="6">
    <source>
        <dbReference type="ARBA" id="ARBA00022741"/>
    </source>
</evidence>
<dbReference type="Proteomes" id="UP000244184">
    <property type="component" value="Unassembled WGS sequence"/>
</dbReference>
<evidence type="ECO:0000259" key="13">
    <source>
        <dbReference type="Pfam" id="PF02518"/>
    </source>
</evidence>
<keyword evidence="8" id="KW-0067">ATP-binding</keyword>
<dbReference type="Gene3D" id="3.30.450.20">
    <property type="entry name" value="PAS domain"/>
    <property type="match status" value="1"/>
</dbReference>
<evidence type="ECO:0000256" key="7">
    <source>
        <dbReference type="ARBA" id="ARBA00022777"/>
    </source>
</evidence>
<dbReference type="Gene3D" id="3.30.565.10">
    <property type="entry name" value="Histidine kinase-like ATPase, C-terminal domain"/>
    <property type="match status" value="1"/>
</dbReference>
<comment type="subcellular location">
    <subcellularLocation>
        <location evidence="1">Cell membrane</location>
        <topology evidence="1">Multi-pass membrane protein</topology>
    </subcellularLocation>
</comment>
<evidence type="ECO:0000256" key="8">
    <source>
        <dbReference type="ARBA" id="ARBA00022840"/>
    </source>
</evidence>
<keyword evidence="3" id="KW-0597">Phosphoprotein</keyword>
<dbReference type="InterPro" id="IPR050640">
    <property type="entry name" value="Bact_2-comp_sensor_kinase"/>
</dbReference>
<sequence>MVKRYDGFNVLDEVFHRPPKTLSLQGEPTMKRKEKFASMLSGWKLFLFVTVTYTVLFLIAFQGYIISRQSTSAIEKQYNQIIFDKMDALSVNMINYLNYLDDFARTLSVKPDLKSMIRENRDGTREAVEGALNYFRLRFPLYIQILTAQDRVFAYPPIDRKEEEQFKTTLASFPWYGQRLVLDNSYPRADVAADFHFSAFPNALYVSKNIVQDDRSLGTLTIKMNGTLIETMLDTVRINEANAVFILSPEGRILFRNEPSSAFSGDLASLGTNGIDGLIRRNGEGSGSGQIRIADQDCYFIYKLIPSTNWEILSIVPLRSLNAESVGVWQTTAMTTAFSVLLIVTSFCILYIKLTLPLQRMSRIVRAASEGATPEPYDYKGFKELETLNRGMYRFFEQIQLHIRTIRQSESEKRQLEMHVLQAQMRPHFWHNSLNALRFMALLHGDSTMADAILALTRMLDYTLKNTGVLFGTVEEEKDYAIQYIRFHEIRSMQKIDVKLDLDECSLQARIPKFTLQPLLENAVTHGFRAPFAKVPSLTITTRLADGTLTIRIADNGNGMDDDTLRLLLLPRAQEGEGRQTSGISLLNLQERIRLEYGELYGIRVVSRLGEGTEVVVTLPWMTDAKKEGEWP</sequence>
<dbReference type="InterPro" id="IPR010559">
    <property type="entry name" value="Sig_transdc_His_kin_internal"/>
</dbReference>
<dbReference type="InterPro" id="IPR003594">
    <property type="entry name" value="HATPase_dom"/>
</dbReference>
<feature type="domain" description="Histidine kinase/HSP90-like ATPase" evidence="13">
    <location>
        <begin position="516"/>
        <end position="620"/>
    </location>
</feature>
<evidence type="ECO:0000259" key="14">
    <source>
        <dbReference type="Pfam" id="PF06580"/>
    </source>
</evidence>
<keyword evidence="2" id="KW-1003">Cell membrane</keyword>
<evidence type="ECO:0000256" key="1">
    <source>
        <dbReference type="ARBA" id="ARBA00004651"/>
    </source>
</evidence>
<keyword evidence="4" id="KW-0808">Transferase</keyword>
<evidence type="ECO:0000256" key="2">
    <source>
        <dbReference type="ARBA" id="ARBA00022475"/>
    </source>
</evidence>
<dbReference type="Pfam" id="PF02518">
    <property type="entry name" value="HATPase_c"/>
    <property type="match status" value="1"/>
</dbReference>
<dbReference type="SUPFAM" id="SSF55874">
    <property type="entry name" value="ATPase domain of HSP90 chaperone/DNA topoisomerase II/histidine kinase"/>
    <property type="match status" value="1"/>
</dbReference>
<feature type="transmembrane region" description="Helical" evidence="12">
    <location>
        <begin position="328"/>
        <end position="352"/>
    </location>
</feature>
<dbReference type="AlphaFoldDB" id="A0A2T6FW74"/>